<reference evidence="3" key="1">
    <citation type="submission" date="2017-12" db="EMBL/GenBank/DDBJ databases">
        <title>Draft genome sequence of Telmatospirillum siberiense 26-4b1T, an acidotolerant peatland alphaproteobacterium potentially involved in sulfur cycling.</title>
        <authorList>
            <person name="Hausmann B."/>
            <person name="Pjevac P."/>
            <person name="Schreck K."/>
            <person name="Herbold C.W."/>
            <person name="Daims H."/>
            <person name="Wagner M."/>
            <person name="Pester M."/>
            <person name="Loy A."/>
        </authorList>
    </citation>
    <scope>NUCLEOTIDE SEQUENCE [LARGE SCALE GENOMIC DNA]</scope>
    <source>
        <strain evidence="3">26-4b1</strain>
    </source>
</reference>
<evidence type="ECO:0008006" key="4">
    <source>
        <dbReference type="Google" id="ProtNLM"/>
    </source>
</evidence>
<evidence type="ECO:0000313" key="3">
    <source>
        <dbReference type="Proteomes" id="UP000233293"/>
    </source>
</evidence>
<dbReference type="EMBL" id="PIUM01000003">
    <property type="protein sequence ID" value="PKU25942.1"/>
    <property type="molecule type" value="Genomic_DNA"/>
</dbReference>
<dbReference type="OrthoDB" id="916694at2"/>
<gene>
    <name evidence="2" type="ORF">CWS72_04455</name>
</gene>
<dbReference type="PANTHER" id="PTHR47197">
    <property type="entry name" value="PROTEIN NIRF"/>
    <property type="match status" value="1"/>
</dbReference>
<evidence type="ECO:0000313" key="2">
    <source>
        <dbReference type="EMBL" id="PKU25942.1"/>
    </source>
</evidence>
<dbReference type="InterPro" id="IPR019405">
    <property type="entry name" value="Lactonase_7-beta_prop"/>
</dbReference>
<dbReference type="Gene3D" id="2.130.10.10">
    <property type="entry name" value="YVTN repeat-like/Quinoprotein amine dehydrogenase"/>
    <property type="match status" value="2"/>
</dbReference>
<dbReference type="SUPFAM" id="SSF51004">
    <property type="entry name" value="C-terminal (heme d1) domain of cytochrome cd1-nitrite reductase"/>
    <property type="match status" value="1"/>
</dbReference>
<feature type="region of interest" description="Disordered" evidence="1">
    <location>
        <begin position="343"/>
        <end position="362"/>
    </location>
</feature>
<dbReference type="Pfam" id="PF10282">
    <property type="entry name" value="Lactonase"/>
    <property type="match status" value="1"/>
</dbReference>
<dbReference type="AlphaFoldDB" id="A0A2N3PZW1"/>
<keyword evidence="3" id="KW-1185">Reference proteome</keyword>
<sequence>MIVGNDEKYLWNDDGKPVFFPPGRDSFVVVDLSDPANPKIDSVIPLPNSIAGPPTNLAVHPSGKFALLADSVDVAGDNGTLKLVPDNKIFVVDLTVDPPRLLDTISGGKQPSGLDISPKGDMALVANRADKSVSVFSIKGTEVKLVDTVSLPDSVAHVQFTPDGKRALAVRNLAHQISILDIADGKVSYGKVDLPTGLMPYNVVVTPDGKLALTVDQGSLAADGSIDDMTVIDLEAQPPRVIDRIAIGDFPEGLAISPKGDVAVATVIRGSTAAKNSFFYAKNGTIQVLRINGKQVTKLKELEVGGVPEAIGFSPDGGYLYVGNFNDGDFSIFRVQGTDVTDTGKRLKMPGHPASARIGQGR</sequence>
<dbReference type="Proteomes" id="UP000233293">
    <property type="component" value="Unassembled WGS sequence"/>
</dbReference>
<dbReference type="InterPro" id="IPR015943">
    <property type="entry name" value="WD40/YVTN_repeat-like_dom_sf"/>
</dbReference>
<protein>
    <recommendedName>
        <fullName evidence="4">YncE family protein</fullName>
    </recommendedName>
</protein>
<dbReference type="InterPro" id="IPR051200">
    <property type="entry name" value="Host-pathogen_enzymatic-act"/>
</dbReference>
<proteinExistence type="predicted"/>
<dbReference type="InterPro" id="IPR011048">
    <property type="entry name" value="Haem_d1_sf"/>
</dbReference>
<accession>A0A2N3PZW1</accession>
<organism evidence="2 3">
    <name type="scientific">Telmatospirillum siberiense</name>
    <dbReference type="NCBI Taxonomy" id="382514"/>
    <lineage>
        <taxon>Bacteria</taxon>
        <taxon>Pseudomonadati</taxon>
        <taxon>Pseudomonadota</taxon>
        <taxon>Alphaproteobacteria</taxon>
        <taxon>Rhodospirillales</taxon>
        <taxon>Rhodospirillaceae</taxon>
        <taxon>Telmatospirillum</taxon>
    </lineage>
</organism>
<comment type="caution">
    <text evidence="2">The sequence shown here is derived from an EMBL/GenBank/DDBJ whole genome shotgun (WGS) entry which is preliminary data.</text>
</comment>
<evidence type="ECO:0000256" key="1">
    <source>
        <dbReference type="SAM" id="MobiDB-lite"/>
    </source>
</evidence>
<name>A0A2N3PZW1_9PROT</name>
<dbReference type="PANTHER" id="PTHR47197:SF3">
    <property type="entry name" value="DIHYDRO-HEME D1 DEHYDROGENASE"/>
    <property type="match status" value="1"/>
</dbReference>